<keyword evidence="9 12" id="KW-0472">Membrane</keyword>
<evidence type="ECO:0000256" key="10">
    <source>
        <dbReference type="ARBA" id="ARBA00023310"/>
    </source>
</evidence>
<dbReference type="Gene3D" id="1.20.120.220">
    <property type="entry name" value="ATP synthase, F0 complex, subunit A"/>
    <property type="match status" value="1"/>
</dbReference>
<keyword evidence="6" id="KW-0375">Hydrogen ion transport</keyword>
<keyword evidence="8" id="KW-0406">Ion transport</keyword>
<dbReference type="InterPro" id="IPR023011">
    <property type="entry name" value="ATP_synth_F0_asu_AS"/>
</dbReference>
<comment type="similarity">
    <text evidence="2">Belongs to the ATPase A chain family.</text>
</comment>
<keyword evidence="4" id="KW-0138">CF(0)</keyword>
<dbReference type="PROSITE" id="PS00449">
    <property type="entry name" value="ATPASE_A"/>
    <property type="match status" value="1"/>
</dbReference>
<dbReference type="GO" id="GO:0045259">
    <property type="term" value="C:proton-transporting ATP synthase complex"/>
    <property type="evidence" value="ECO:0007669"/>
    <property type="project" value="UniProtKB-KW"/>
</dbReference>
<evidence type="ECO:0000256" key="12">
    <source>
        <dbReference type="SAM" id="Phobius"/>
    </source>
</evidence>
<protein>
    <recommendedName>
        <fullName evidence="11">ATP synthase subunit a</fullName>
    </recommendedName>
</protein>
<evidence type="ECO:0000256" key="11">
    <source>
        <dbReference type="RuleBase" id="RU004450"/>
    </source>
</evidence>
<comment type="subcellular location">
    <subcellularLocation>
        <location evidence="1">Membrane</location>
        <topology evidence="1">Multi-pass membrane protein</topology>
    </subcellularLocation>
    <subcellularLocation>
        <location evidence="11">Mitochondrion inner membrane</location>
        <topology evidence="11">Multi-pass membrane protein</topology>
    </subcellularLocation>
</comment>
<keyword evidence="10" id="KW-0066">ATP synthesis</keyword>
<keyword evidence="3" id="KW-0813">Transport</keyword>
<dbReference type="NCBIfam" id="TIGR01131">
    <property type="entry name" value="ATP_synt_6_or_A"/>
    <property type="match status" value="1"/>
</dbReference>
<dbReference type="CDD" id="cd00310">
    <property type="entry name" value="ATP-synt_Fo_a_6"/>
    <property type="match status" value="1"/>
</dbReference>
<evidence type="ECO:0000256" key="5">
    <source>
        <dbReference type="ARBA" id="ARBA00022692"/>
    </source>
</evidence>
<geneLocation type="mitochondrion" evidence="13"/>
<evidence type="ECO:0000313" key="13">
    <source>
        <dbReference type="EMBL" id="AQQ72789.1"/>
    </source>
</evidence>
<dbReference type="PANTHER" id="PTHR11410">
    <property type="entry name" value="ATP SYNTHASE SUBUNIT A"/>
    <property type="match status" value="1"/>
</dbReference>
<dbReference type="InterPro" id="IPR000568">
    <property type="entry name" value="ATP_synth_F0_asu"/>
</dbReference>
<gene>
    <name evidence="13" type="primary">atp6</name>
</gene>
<evidence type="ECO:0000256" key="1">
    <source>
        <dbReference type="ARBA" id="ARBA00004141"/>
    </source>
</evidence>
<evidence type="ECO:0000256" key="3">
    <source>
        <dbReference type="ARBA" id="ARBA00022448"/>
    </source>
</evidence>
<dbReference type="InterPro" id="IPR035908">
    <property type="entry name" value="F0_ATP_A_sf"/>
</dbReference>
<feature type="transmembrane region" description="Helical" evidence="12">
    <location>
        <begin position="98"/>
        <end position="118"/>
    </location>
</feature>
<evidence type="ECO:0000256" key="7">
    <source>
        <dbReference type="ARBA" id="ARBA00022989"/>
    </source>
</evidence>
<dbReference type="SUPFAM" id="SSF81336">
    <property type="entry name" value="F1F0 ATP synthase subunit A"/>
    <property type="match status" value="1"/>
</dbReference>
<sequence length="225" mass="25449">MTSSCMSMFDPSSSISIFPWKWVTTCLIFVMFLTPYWNGPSSFHLLYKYVTHKLITPLMNQFIEYKQHSLILMSLFWMILSLNILGLMPFVFSCTSHIMFNFSLSLPMWGAGLIYLLWKNKTQFYASFVIPGMPIGITLFLVIIEVVSSLIRPLSLSIRLMANMVAGHVIIELLEEGTEIAGLMLLGPATLIKSGLVAFELGVSAIQAYVFSSLISQYWEESEVN</sequence>
<evidence type="ECO:0000256" key="9">
    <source>
        <dbReference type="ARBA" id="ARBA00023136"/>
    </source>
</evidence>
<dbReference type="Pfam" id="PF00119">
    <property type="entry name" value="ATP-synt_A"/>
    <property type="match status" value="1"/>
</dbReference>
<evidence type="ECO:0000256" key="6">
    <source>
        <dbReference type="ARBA" id="ARBA00022781"/>
    </source>
</evidence>
<dbReference type="AlphaFoldDB" id="A0A1S5XVR3"/>
<evidence type="ECO:0000256" key="4">
    <source>
        <dbReference type="ARBA" id="ARBA00022547"/>
    </source>
</evidence>
<dbReference type="InterPro" id="IPR045083">
    <property type="entry name" value="ATP_synth_F0_asu_bact/mt"/>
</dbReference>
<dbReference type="GO" id="GO:0046933">
    <property type="term" value="F:proton-transporting ATP synthase activity, rotational mechanism"/>
    <property type="evidence" value="ECO:0007669"/>
    <property type="project" value="TreeGrafter"/>
</dbReference>
<reference evidence="13" key="1">
    <citation type="journal article" date="2017" name="Genome Biol. Evol.">
        <title>The mitochondrial genome of the guanaco louse, Microthoracius praelongiceps: insights into the ancestral mitochondrial karyotype of sucking lice (Anoplura, Insecta).</title>
        <authorList>
            <person name="Shao R."/>
            <person name="Li H."/>
            <person name="Barker S.C."/>
            <person name="Song S."/>
        </authorList>
    </citation>
    <scope>NUCLEOTIDE SEQUENCE</scope>
</reference>
<feature type="transmembrane region" description="Helical" evidence="12">
    <location>
        <begin position="20"/>
        <end position="38"/>
    </location>
</feature>
<dbReference type="PANTHER" id="PTHR11410:SF0">
    <property type="entry name" value="ATP SYNTHASE SUBUNIT A"/>
    <property type="match status" value="1"/>
</dbReference>
<evidence type="ECO:0000256" key="2">
    <source>
        <dbReference type="ARBA" id="ARBA00006810"/>
    </source>
</evidence>
<dbReference type="GO" id="GO:0005743">
    <property type="term" value="C:mitochondrial inner membrane"/>
    <property type="evidence" value="ECO:0007669"/>
    <property type="project" value="UniProtKB-SubCell"/>
</dbReference>
<keyword evidence="7 12" id="KW-1133">Transmembrane helix</keyword>
<dbReference type="EMBL" id="KX090378">
    <property type="protein sequence ID" value="AQQ72789.1"/>
    <property type="molecule type" value="Genomic_DNA"/>
</dbReference>
<keyword evidence="5 12" id="KW-0812">Transmembrane</keyword>
<proteinExistence type="inferred from homology"/>
<organism evidence="13">
    <name type="scientific">Microthoracius praelongiceps</name>
    <dbReference type="NCBI Taxonomy" id="1958934"/>
    <lineage>
        <taxon>Eukaryota</taxon>
        <taxon>Metazoa</taxon>
        <taxon>Ecdysozoa</taxon>
        <taxon>Arthropoda</taxon>
        <taxon>Hexapoda</taxon>
        <taxon>Insecta</taxon>
        <taxon>Pterygota</taxon>
        <taxon>Neoptera</taxon>
        <taxon>Paraneoptera</taxon>
        <taxon>Psocodea</taxon>
        <taxon>Troctomorpha</taxon>
        <taxon>Phthiraptera</taxon>
        <taxon>Anoplura</taxon>
        <taxon>Microthoraciidae</taxon>
        <taxon>Microthoracius</taxon>
    </lineage>
</organism>
<keyword evidence="13" id="KW-0496">Mitochondrion</keyword>
<accession>A0A1S5XVR3</accession>
<dbReference type="PRINTS" id="PR00123">
    <property type="entry name" value="ATPASEA"/>
</dbReference>
<evidence type="ECO:0000256" key="8">
    <source>
        <dbReference type="ARBA" id="ARBA00023065"/>
    </source>
</evidence>
<name>A0A1S5XVR3_9NEOP</name>
<feature type="transmembrane region" description="Helical" evidence="12">
    <location>
        <begin position="125"/>
        <end position="144"/>
    </location>
</feature>
<feature type="transmembrane region" description="Helical" evidence="12">
    <location>
        <begin position="70"/>
        <end position="92"/>
    </location>
</feature>